<name>A0A226QGW8_9BACL</name>
<keyword evidence="2" id="KW-1185">Reference proteome</keyword>
<dbReference type="EMBL" id="NDYL01000002">
    <property type="protein sequence ID" value="OXB91873.1"/>
    <property type="molecule type" value="Genomic_DNA"/>
</dbReference>
<sequence length="68" mass="7955">MTAWLFCLYPMTPSMGNRNSQRGYGRCFKKNRFVTAEGTDLIRAFFHDEVANDLTNECMYNIHLGMRL</sequence>
<accession>A0A226QGW8</accession>
<dbReference type="Proteomes" id="UP000198394">
    <property type="component" value="Unassembled WGS sequence"/>
</dbReference>
<comment type="caution">
    <text evidence="1">The sequence shown here is derived from an EMBL/GenBank/DDBJ whole genome shotgun (WGS) entry which is preliminary data.</text>
</comment>
<evidence type="ECO:0000313" key="2">
    <source>
        <dbReference type="Proteomes" id="UP000198394"/>
    </source>
</evidence>
<proteinExistence type="predicted"/>
<gene>
    <name evidence="1" type="ORF">B9L23_11340</name>
</gene>
<protein>
    <submittedName>
        <fullName evidence="1">Uncharacterized protein</fullName>
    </submittedName>
</protein>
<dbReference type="AlphaFoldDB" id="A0A226QGW8"/>
<reference evidence="1 2" key="1">
    <citation type="submission" date="2017-04" db="EMBL/GenBank/DDBJ databases">
        <title>The genome sequence of Parageobacillus galactosidasius DSM 18751.</title>
        <authorList>
            <person name="Ramaloko W.T."/>
            <person name="Koen N."/>
            <person name="Polliack S."/>
            <person name="Aliyu H."/>
            <person name="Lebre P."/>
            <person name="Mohr T."/>
            <person name="Oswald F."/>
            <person name="Zwick M."/>
            <person name="Neumann A."/>
            <person name="Syldatk C."/>
            <person name="Cowan D."/>
            <person name="De Maayer P."/>
        </authorList>
    </citation>
    <scope>NUCLEOTIDE SEQUENCE [LARGE SCALE GENOMIC DNA]</scope>
    <source>
        <strain evidence="1 2">DSM 18751</strain>
    </source>
</reference>
<evidence type="ECO:0000313" key="1">
    <source>
        <dbReference type="EMBL" id="OXB91873.1"/>
    </source>
</evidence>
<organism evidence="1 2">
    <name type="scientific">Parageobacillus galactosidasius</name>
    <dbReference type="NCBI Taxonomy" id="883812"/>
    <lineage>
        <taxon>Bacteria</taxon>
        <taxon>Bacillati</taxon>
        <taxon>Bacillota</taxon>
        <taxon>Bacilli</taxon>
        <taxon>Bacillales</taxon>
        <taxon>Anoxybacillaceae</taxon>
        <taxon>Parageobacillus</taxon>
    </lineage>
</organism>